<dbReference type="RefSeq" id="WP_406765931.1">
    <property type="nucleotide sequence ID" value="NZ_JBJHZY010000003.1"/>
</dbReference>
<dbReference type="Proteomes" id="UP001623661">
    <property type="component" value="Unassembled WGS sequence"/>
</dbReference>
<reference evidence="1 2" key="1">
    <citation type="submission" date="2024-11" db="EMBL/GenBank/DDBJ databases">
        <authorList>
            <person name="Heng Y.C."/>
            <person name="Lim A.C.H."/>
            <person name="Lee J.K.Y."/>
            <person name="Kittelmann S."/>
        </authorList>
    </citation>
    <scope>NUCLEOTIDE SEQUENCE [LARGE SCALE GENOMIC DNA]</scope>
    <source>
        <strain evidence="1 2">WILCCON 0202</strain>
    </source>
</reference>
<name>A0ABW8TUC9_9CLOT</name>
<proteinExistence type="predicted"/>
<evidence type="ECO:0000313" key="2">
    <source>
        <dbReference type="Proteomes" id="UP001623661"/>
    </source>
</evidence>
<gene>
    <name evidence="1" type="ORF">ACJDUH_14540</name>
</gene>
<protein>
    <submittedName>
        <fullName evidence="1">Uncharacterized protein</fullName>
    </submittedName>
</protein>
<comment type="caution">
    <text evidence="1">The sequence shown here is derived from an EMBL/GenBank/DDBJ whole genome shotgun (WGS) entry which is preliminary data.</text>
</comment>
<dbReference type="EMBL" id="JBJHZY010000003">
    <property type="protein sequence ID" value="MFL0269304.1"/>
    <property type="molecule type" value="Genomic_DNA"/>
</dbReference>
<evidence type="ECO:0000313" key="1">
    <source>
        <dbReference type="EMBL" id="MFL0269304.1"/>
    </source>
</evidence>
<accession>A0ABW8TUC9</accession>
<sequence length="179" mass="21251">MNASEFYSLYDEKITSKLIELGFTNKGQSLFLINDDGILALIKSSYRGLRVARIMLCFRHKFEKDLNGKEDNYYSTNPNDYTFKELPKELLNQNISKWHYKPRYVGMGYNYQELNYENANIVEVQKELNNIFLVTSNCGIAWMNILNPQEALKQLRKYNQNDVTEIDWIHDYEDYLNSR</sequence>
<keyword evidence="2" id="KW-1185">Reference proteome</keyword>
<organism evidence="1 2">
    <name type="scientific">Candidatus Clostridium radicumherbarum</name>
    <dbReference type="NCBI Taxonomy" id="3381662"/>
    <lineage>
        <taxon>Bacteria</taxon>
        <taxon>Bacillati</taxon>
        <taxon>Bacillota</taxon>
        <taxon>Clostridia</taxon>
        <taxon>Eubacteriales</taxon>
        <taxon>Clostridiaceae</taxon>
        <taxon>Clostridium</taxon>
    </lineage>
</organism>